<dbReference type="EMBL" id="AP024256">
    <property type="protein sequence ID" value="BCP02515.1"/>
    <property type="molecule type" value="Genomic_DNA"/>
</dbReference>
<evidence type="ECO:0008006" key="4">
    <source>
        <dbReference type="Google" id="ProtNLM"/>
    </source>
</evidence>
<gene>
    <name evidence="2" type="ORF">MINTM018_52840</name>
</gene>
<feature type="region of interest" description="Disordered" evidence="1">
    <location>
        <begin position="467"/>
        <end position="507"/>
    </location>
</feature>
<reference evidence="2 3" key="1">
    <citation type="submission" date="2020-12" db="EMBL/GenBank/DDBJ databases">
        <title>Genome sequence of clinical Mycobacterium intracellulare strains.</title>
        <authorList>
            <person name="Tateishi Y."/>
            <person name="Matsumoto S."/>
            <person name="Fukushima Y."/>
            <person name="Nakajima C."/>
            <person name="Suzuki Y."/>
        </authorList>
    </citation>
    <scope>NUCLEOTIDE SEQUENCE [LARGE SCALE GENOMIC DNA]</scope>
    <source>
        <strain evidence="2 3">M018</strain>
        <plasmid evidence="2 3">pM018</plasmid>
    </source>
</reference>
<keyword evidence="2" id="KW-0614">Plasmid</keyword>
<dbReference type="InterPro" id="IPR021145">
    <property type="entry name" value="Portal_protein_SPP1_Gp6-like"/>
</dbReference>
<geneLocation type="plasmid" evidence="2 3">
    <name>pM018</name>
</geneLocation>
<dbReference type="AlphaFoldDB" id="A0A7R7RQD4"/>
<feature type="compositionally biased region" description="Polar residues" evidence="1">
    <location>
        <begin position="480"/>
        <end position="507"/>
    </location>
</feature>
<dbReference type="RefSeq" id="WP_020188760.1">
    <property type="nucleotide sequence ID" value="NZ_AP024256.1"/>
</dbReference>
<feature type="region of interest" description="Disordered" evidence="1">
    <location>
        <begin position="1"/>
        <end position="26"/>
    </location>
</feature>
<feature type="compositionally biased region" description="Polar residues" evidence="1">
    <location>
        <begin position="1"/>
        <end position="19"/>
    </location>
</feature>
<proteinExistence type="predicted"/>
<evidence type="ECO:0000256" key="1">
    <source>
        <dbReference type="SAM" id="MobiDB-lite"/>
    </source>
</evidence>
<sequence>MTAPNGQPQGQPIDPTSLQPVDPESAREAMISQYQAKVQNNQALMDYYLSNARPNAVGIAVPQEMRKLLAYVGYPRLYVDSITERLKLEGFRLGGQDEADTDLQAWWDYNNLDVQSILGFSESLVMGSSYITIAAPNPQIDLNWDPTIPKIQVESANTLYAIVDPNTRQVAQAVRVVMGAEGTPQDGQIQYVTLYTPMQTIAWPYISGQAQAPITIPHNLGVVPVVPVPNLTLLSDVYGTSEITPELQSVTDAAARILMDMQGAAELMAVPQRLLFGVKPQDIGVDPATGQSQYDAYMARILAFADPEGKAFQFAAAELRNFGDALDQLDRKAAAYTGLPPQYLSFSSENPASAEAIESSEARLVMKCERKARVFGGAWEQAMRIAKAVMGGGMQSLTPDDYQMEAIWRDPATPTYASKAAAAAQLYGGGLGVIPKEQARVDMGYSVQQRLQMQDWDKQESAALQLAGLYAPGQPIKQPGTGSSESSSDKPTSAAKPTQTKTASPQT</sequence>
<evidence type="ECO:0000313" key="3">
    <source>
        <dbReference type="Proteomes" id="UP000595205"/>
    </source>
</evidence>
<accession>A0A7R7RQD4</accession>
<name>A0A7R7RQD4_MYCIT</name>
<evidence type="ECO:0000313" key="2">
    <source>
        <dbReference type="EMBL" id="BCP02515.1"/>
    </source>
</evidence>
<dbReference type="Pfam" id="PF05133">
    <property type="entry name" value="SPP1_portal"/>
    <property type="match status" value="1"/>
</dbReference>
<organism evidence="2 3">
    <name type="scientific">Mycobacterium intracellulare</name>
    <dbReference type="NCBI Taxonomy" id="1767"/>
    <lineage>
        <taxon>Bacteria</taxon>
        <taxon>Bacillati</taxon>
        <taxon>Actinomycetota</taxon>
        <taxon>Actinomycetes</taxon>
        <taxon>Mycobacteriales</taxon>
        <taxon>Mycobacteriaceae</taxon>
        <taxon>Mycobacterium</taxon>
        <taxon>Mycobacterium avium complex (MAC)</taxon>
    </lineage>
</organism>
<protein>
    <recommendedName>
        <fullName evidence="4">Portal protein</fullName>
    </recommendedName>
</protein>
<dbReference type="Proteomes" id="UP000595205">
    <property type="component" value="Plasmid pM018"/>
</dbReference>